<comment type="caution">
    <text evidence="2">The sequence shown here is derived from an EMBL/GenBank/DDBJ whole genome shotgun (WGS) entry which is preliminary data.</text>
</comment>
<dbReference type="Gene3D" id="3.30.1830.10">
    <property type="entry name" value="YehR-like"/>
    <property type="match status" value="1"/>
</dbReference>
<gene>
    <name evidence="2" type="ORF">FYJ34_09210</name>
</gene>
<proteinExistence type="predicted"/>
<keyword evidence="1" id="KW-0472">Membrane</keyword>
<feature type="transmembrane region" description="Helical" evidence="1">
    <location>
        <begin position="41"/>
        <end position="61"/>
    </location>
</feature>
<keyword evidence="1" id="KW-1133">Transmembrane helix</keyword>
<dbReference type="InterPro" id="IPR009736">
    <property type="entry name" value="DUF1307"/>
</dbReference>
<keyword evidence="1" id="KW-0812">Transmembrane</keyword>
<accession>A0A6N7UTC4</accession>
<organism evidence="2 3">
    <name type="scientific">Suipraeoptans intestinalis</name>
    <dbReference type="NCBI Taxonomy" id="2606628"/>
    <lineage>
        <taxon>Bacteria</taxon>
        <taxon>Bacillati</taxon>
        <taxon>Bacillota</taxon>
        <taxon>Clostridia</taxon>
        <taxon>Lachnospirales</taxon>
        <taxon>Lachnospiraceae</taxon>
        <taxon>Suipraeoptans</taxon>
    </lineage>
</organism>
<dbReference type="AlphaFoldDB" id="A0A6N7UTC4"/>
<protein>
    <submittedName>
        <fullName evidence="2">DUF1307 domain-containing protein</fullName>
    </submittedName>
</protein>
<dbReference type="EMBL" id="VULY01000018">
    <property type="protein sequence ID" value="MSR94428.1"/>
    <property type="molecule type" value="Genomic_DNA"/>
</dbReference>
<reference evidence="2 3" key="1">
    <citation type="submission" date="2019-08" db="EMBL/GenBank/DDBJ databases">
        <title>In-depth cultivation of the pig gut microbiome towards novel bacterial diversity and tailored functional studies.</title>
        <authorList>
            <person name="Wylensek D."/>
            <person name="Hitch T.C.A."/>
            <person name="Clavel T."/>
        </authorList>
    </citation>
    <scope>NUCLEOTIDE SEQUENCE [LARGE SCALE GENOMIC DNA]</scope>
    <source>
        <strain evidence="2 3">68-1-5</strain>
    </source>
</reference>
<evidence type="ECO:0000256" key="1">
    <source>
        <dbReference type="SAM" id="Phobius"/>
    </source>
</evidence>
<dbReference type="SUPFAM" id="SSF160704">
    <property type="entry name" value="YehR-like"/>
    <property type="match status" value="1"/>
</dbReference>
<keyword evidence="3" id="KW-1185">Reference proteome</keyword>
<dbReference type="Pfam" id="PF06998">
    <property type="entry name" value="DUF1307"/>
    <property type="match status" value="1"/>
</dbReference>
<name>A0A6N7UTC4_9FIRM</name>
<evidence type="ECO:0000313" key="2">
    <source>
        <dbReference type="EMBL" id="MSR94428.1"/>
    </source>
</evidence>
<dbReference type="InterPro" id="IPR036699">
    <property type="entry name" value="YehR-like_sf"/>
</dbReference>
<sequence length="190" mass="20808">MGGRYEGKFFLEESLDFLYNIKDIECWGDTQTGRRKNMKKIVSIVAVVCLALGLAACGAKVKEEKGVAVLTMEQEALKTTMTLDAKGDTVTRITQDSVISTANLTEEQIQMVLTASEQAKSSYAEIKGIEYSLEQKDGEIVEKIVIPTDKDTLQAVIKAGLLPVTDSKAEKLSVKETKKALEAAGWKVEK</sequence>
<dbReference type="Proteomes" id="UP000434409">
    <property type="component" value="Unassembled WGS sequence"/>
</dbReference>
<evidence type="ECO:0000313" key="3">
    <source>
        <dbReference type="Proteomes" id="UP000434409"/>
    </source>
</evidence>